<dbReference type="PANTHER" id="PTHR30506:SF3">
    <property type="entry name" value="UPF0126 INNER MEMBRANE PROTEIN YADS-RELATED"/>
    <property type="match status" value="1"/>
</dbReference>
<evidence type="ECO:0000256" key="5">
    <source>
        <dbReference type="ARBA" id="ARBA00023136"/>
    </source>
</evidence>
<keyword evidence="3 6" id="KW-0812">Transmembrane</keyword>
<dbReference type="EMBL" id="HBHQ01012286">
    <property type="protein sequence ID" value="CAD9816335.1"/>
    <property type="molecule type" value="Transcribed_RNA"/>
</dbReference>
<feature type="transmembrane region" description="Helical" evidence="6">
    <location>
        <begin position="84"/>
        <end position="105"/>
    </location>
</feature>
<dbReference type="PANTHER" id="PTHR30506">
    <property type="entry name" value="INNER MEMBRANE PROTEIN"/>
    <property type="match status" value="1"/>
</dbReference>
<protein>
    <recommendedName>
        <fullName evidence="8">Glycine transporter domain-containing protein</fullName>
    </recommendedName>
</protein>
<name>A0A7S2UDN1_9STRA</name>
<dbReference type="AlphaFoldDB" id="A0A7S2UDN1"/>
<evidence type="ECO:0000256" key="2">
    <source>
        <dbReference type="ARBA" id="ARBA00022475"/>
    </source>
</evidence>
<evidence type="ECO:0000259" key="8">
    <source>
        <dbReference type="Pfam" id="PF03458"/>
    </source>
</evidence>
<reference evidence="9" key="1">
    <citation type="submission" date="2021-01" db="EMBL/GenBank/DDBJ databases">
        <authorList>
            <person name="Corre E."/>
            <person name="Pelletier E."/>
            <person name="Niang G."/>
            <person name="Scheremetjew M."/>
            <person name="Finn R."/>
            <person name="Kale V."/>
            <person name="Holt S."/>
            <person name="Cochrane G."/>
            <person name="Meng A."/>
            <person name="Brown T."/>
            <person name="Cohen L."/>
        </authorList>
    </citation>
    <scope>NUCLEOTIDE SEQUENCE</scope>
    <source>
        <strain evidence="9">CCMP2084</strain>
    </source>
</reference>
<sequence length="304" mass="33448">MNLCFFLAMITFLSVFHNSMATRNKMALHPRRMSDNTMDMVPLIRHEMKRRDAPAPEAPSCLPVALGLRAGTTTPLYAVDTVEMVLKVFDLFGTAVFAFSGAVTAGRKGMDLMGMVFVATITALGGGTVRDLLLDSGTVGWITEPFYFRICFWVAVFTFYLWPSLETKFGWKDSAVPICTADAAGLAAFSVLGTQKGVDLGLEPTMWVVCGLISSTFGGITRDVFCLQQPRIMYPYRSLYATPALLGSATYAILLGKLKTTTPTAACIASAVTFLTRIYAFNSTMRLPYWKPYFEPNNPNKHIT</sequence>
<evidence type="ECO:0000313" key="9">
    <source>
        <dbReference type="EMBL" id="CAD9816335.1"/>
    </source>
</evidence>
<evidence type="ECO:0000256" key="7">
    <source>
        <dbReference type="SAM" id="SignalP"/>
    </source>
</evidence>
<feature type="transmembrane region" description="Helical" evidence="6">
    <location>
        <begin position="112"/>
        <end position="134"/>
    </location>
</feature>
<feature type="domain" description="Glycine transporter" evidence="8">
    <location>
        <begin position="181"/>
        <end position="254"/>
    </location>
</feature>
<feature type="domain" description="Glycine transporter" evidence="8">
    <location>
        <begin position="88"/>
        <end position="162"/>
    </location>
</feature>
<feature type="transmembrane region" description="Helical" evidence="6">
    <location>
        <begin position="239"/>
        <end position="256"/>
    </location>
</feature>
<evidence type="ECO:0000256" key="4">
    <source>
        <dbReference type="ARBA" id="ARBA00022989"/>
    </source>
</evidence>
<evidence type="ECO:0000256" key="1">
    <source>
        <dbReference type="ARBA" id="ARBA00004651"/>
    </source>
</evidence>
<feature type="signal peptide" evidence="7">
    <location>
        <begin position="1"/>
        <end position="21"/>
    </location>
</feature>
<dbReference type="GO" id="GO:0005886">
    <property type="term" value="C:plasma membrane"/>
    <property type="evidence" value="ECO:0007669"/>
    <property type="project" value="UniProtKB-SubCell"/>
</dbReference>
<keyword evidence="4 6" id="KW-1133">Transmembrane helix</keyword>
<dbReference type="Pfam" id="PF03458">
    <property type="entry name" value="Gly_transporter"/>
    <property type="match status" value="2"/>
</dbReference>
<feature type="transmembrane region" description="Helical" evidence="6">
    <location>
        <begin position="206"/>
        <end position="227"/>
    </location>
</feature>
<comment type="subcellular location">
    <subcellularLocation>
        <location evidence="1">Cell membrane</location>
        <topology evidence="1">Multi-pass membrane protein</topology>
    </subcellularLocation>
</comment>
<gene>
    <name evidence="9" type="ORF">ASEP1449_LOCUS8167</name>
</gene>
<organism evidence="9">
    <name type="scientific">Attheya septentrionalis</name>
    <dbReference type="NCBI Taxonomy" id="420275"/>
    <lineage>
        <taxon>Eukaryota</taxon>
        <taxon>Sar</taxon>
        <taxon>Stramenopiles</taxon>
        <taxon>Ochrophyta</taxon>
        <taxon>Bacillariophyta</taxon>
        <taxon>Coscinodiscophyceae</taxon>
        <taxon>Chaetocerotophycidae</taxon>
        <taxon>Chaetocerotales</taxon>
        <taxon>Attheyaceae</taxon>
        <taxon>Attheya</taxon>
    </lineage>
</organism>
<proteinExistence type="predicted"/>
<feature type="transmembrane region" description="Helical" evidence="6">
    <location>
        <begin position="262"/>
        <end position="281"/>
    </location>
</feature>
<evidence type="ECO:0000256" key="3">
    <source>
        <dbReference type="ARBA" id="ARBA00022692"/>
    </source>
</evidence>
<dbReference type="InterPro" id="IPR005115">
    <property type="entry name" value="Gly_transporter"/>
</dbReference>
<evidence type="ECO:0000256" key="6">
    <source>
        <dbReference type="SAM" id="Phobius"/>
    </source>
</evidence>
<keyword evidence="2" id="KW-1003">Cell membrane</keyword>
<feature type="transmembrane region" description="Helical" evidence="6">
    <location>
        <begin position="146"/>
        <end position="163"/>
    </location>
</feature>
<feature type="chain" id="PRO_5030672316" description="Glycine transporter domain-containing protein" evidence="7">
    <location>
        <begin position="22"/>
        <end position="304"/>
    </location>
</feature>
<accession>A0A7S2UDN1</accession>
<keyword evidence="7" id="KW-0732">Signal</keyword>
<keyword evidence="5 6" id="KW-0472">Membrane</keyword>